<name>A0ABR7D062_9BACT</name>
<dbReference type="RefSeq" id="WP_186975883.1">
    <property type="nucleotide sequence ID" value="NZ_JACOOH010000004.1"/>
</dbReference>
<evidence type="ECO:0000256" key="3">
    <source>
        <dbReference type="ARBA" id="ARBA00022452"/>
    </source>
</evidence>
<sequence length="1224" mass="138239">MEKKCDLGINPPRWLKKFLLVMRITGILCLVCVMHLSAAVYSQTARINLKMKDATIEQVLNRISESTKMDFFYSNSKIDVAKKVSVDFFDATLEEALRAIFKGCDVKFEIADDFVIIHDVRAKVAVAVDTLKNTICSGKVTDKENNPLPGVTVILKGTSIGTTTDVKGCFEFPIPQTKNPVLIFTFIGMKSTEKAVKVGEILHVQLEEENTELEEVVSYGYYNVDKRLLTSSVTSLKASDIMMPGVSTIDQMLEGHVPGMIFMQNSGQVGASPKIKIRGTTTILGKQAPLWVLDGIILSDPVNVDASQLNDLDFVNLLGNAISGLNPEDVEQIDVLKDASATAIYGPRASNGVIVITTKKGKIGKPSVSYSLSGTFRRRPRYSDRAVNVMNSQERIAYSREAIESKLPIPNISTWIGYEAAYYDYSKGILNHDEFTRQVRRMETVNTDWLGLLMNDTYSNSHTLSLSGGTHNMRYYASLGYSDEQGNIKNEENKRYSGMVKLDLNYNKFIARFGLSGSLSKRNYTPEVIGVTNYAYNSSRSVPACNEDGSLFFYQREVSDLFDHSYNILNEMKHSDQTINTNSLGLSVALAYKFFPALKAEVTFGYNISDTDQETYFGEKSWHIMSMKAILKETGQQSEYTSCPSGGELSLSNTNNEGWTTRFSLSYNKMLDHEESHLLNATLIGEISSVRYHGFSITKRGYLPDRGLSFDIIEPGEFKEYDKWLLTNEARGIMTDNLTRLVGLVGSINYSYKNEFILNANARIDGSNKFGDQSNKKLNPIWSVSGRWNFEEKLLYHVHWVNRLALRASFGYQGNMSAQESPRLIIKKMGTDRYFKEFYSTIKNYPNPNLKWEKTSNVNVGLDFSLFNEKLCGSVEYYYRYTKDAFLAKQVSVVNGVESYLVNGGNINNQGVEFYFNFVPINNLNTGGSRKGFVWKIDPNFGSVFNQLVDKIKPKNKVLQDEITYRDYLDGKVQVVGRPVNTFYSYRFKGLNPENGAPMFYNTDRVTMVDGEEVETATIYQDMDKEEVFTTVLTYSGCREPFLQGGVYNYLGYGNWVLSFNLSYSIGSKIRLFRLFPNDGQIVSPEKNLRKELSNRWKRPGDENITNIPGILSGLDQFYATNLWCNDKPYVFASNIWQMYDESNIRVVSGNYLKLSSISLRYVIPESLCKKVYMRSAYLSFSGTNVFTLCSKKLKGQDPSQSGTTDLINISVRPTYSLQLNVTF</sequence>
<evidence type="ECO:0000259" key="9">
    <source>
        <dbReference type="Pfam" id="PF07715"/>
    </source>
</evidence>
<dbReference type="EMBL" id="JACOOH010000004">
    <property type="protein sequence ID" value="MBC5621323.1"/>
    <property type="molecule type" value="Genomic_DNA"/>
</dbReference>
<keyword evidence="2 7" id="KW-0813">Transport</keyword>
<evidence type="ECO:0000256" key="6">
    <source>
        <dbReference type="ARBA" id="ARBA00023237"/>
    </source>
</evidence>
<evidence type="ECO:0000256" key="4">
    <source>
        <dbReference type="ARBA" id="ARBA00022692"/>
    </source>
</evidence>
<dbReference type="Pfam" id="PF07715">
    <property type="entry name" value="Plug"/>
    <property type="match status" value="1"/>
</dbReference>
<gene>
    <name evidence="10" type="ORF">H8S64_09450</name>
</gene>
<proteinExistence type="inferred from homology"/>
<keyword evidence="3 7" id="KW-1134">Transmembrane beta strand</keyword>
<dbReference type="InterPro" id="IPR023997">
    <property type="entry name" value="TonB-dep_OMP_SusC/RagA_CS"/>
</dbReference>
<dbReference type="SUPFAM" id="SSF56935">
    <property type="entry name" value="Porins"/>
    <property type="match status" value="1"/>
</dbReference>
<dbReference type="Gene3D" id="2.40.170.20">
    <property type="entry name" value="TonB-dependent receptor, beta-barrel domain"/>
    <property type="match status" value="1"/>
</dbReference>
<comment type="subcellular location">
    <subcellularLocation>
        <location evidence="1 7">Cell outer membrane</location>
        <topology evidence="1 7">Multi-pass membrane protein</topology>
    </subcellularLocation>
</comment>
<dbReference type="InterPro" id="IPR039426">
    <property type="entry name" value="TonB-dep_rcpt-like"/>
</dbReference>
<dbReference type="Gene3D" id="2.60.40.1120">
    <property type="entry name" value="Carboxypeptidase-like, regulatory domain"/>
    <property type="match status" value="1"/>
</dbReference>
<keyword evidence="11" id="KW-1185">Reference proteome</keyword>
<keyword evidence="8" id="KW-1133">Transmembrane helix</keyword>
<keyword evidence="4 7" id="KW-0812">Transmembrane</keyword>
<dbReference type="InterPro" id="IPR036942">
    <property type="entry name" value="Beta-barrel_TonB_sf"/>
</dbReference>
<reference evidence="10 11" key="1">
    <citation type="submission" date="2020-08" db="EMBL/GenBank/DDBJ databases">
        <title>Genome public.</title>
        <authorList>
            <person name="Liu C."/>
            <person name="Sun Q."/>
        </authorList>
    </citation>
    <scope>NUCLEOTIDE SEQUENCE [LARGE SCALE GENOMIC DNA]</scope>
    <source>
        <strain evidence="10 11">NSJ-56</strain>
    </source>
</reference>
<evidence type="ECO:0000256" key="7">
    <source>
        <dbReference type="PROSITE-ProRule" id="PRU01360"/>
    </source>
</evidence>
<protein>
    <submittedName>
        <fullName evidence="10">SusC/RagA family TonB-linked outer membrane protein</fullName>
    </submittedName>
</protein>
<evidence type="ECO:0000256" key="8">
    <source>
        <dbReference type="SAM" id="Phobius"/>
    </source>
</evidence>
<evidence type="ECO:0000256" key="2">
    <source>
        <dbReference type="ARBA" id="ARBA00022448"/>
    </source>
</evidence>
<dbReference type="InterPro" id="IPR037066">
    <property type="entry name" value="Plug_dom_sf"/>
</dbReference>
<feature type="transmembrane region" description="Helical" evidence="8">
    <location>
        <begin position="20"/>
        <end position="41"/>
    </location>
</feature>
<evidence type="ECO:0000313" key="10">
    <source>
        <dbReference type="EMBL" id="MBC5621323.1"/>
    </source>
</evidence>
<dbReference type="Proteomes" id="UP000646484">
    <property type="component" value="Unassembled WGS sequence"/>
</dbReference>
<dbReference type="PROSITE" id="PS52016">
    <property type="entry name" value="TONB_DEPENDENT_REC_3"/>
    <property type="match status" value="1"/>
</dbReference>
<evidence type="ECO:0000256" key="1">
    <source>
        <dbReference type="ARBA" id="ARBA00004571"/>
    </source>
</evidence>
<dbReference type="Gene3D" id="2.170.130.10">
    <property type="entry name" value="TonB-dependent receptor, plug domain"/>
    <property type="match status" value="1"/>
</dbReference>
<evidence type="ECO:0000256" key="5">
    <source>
        <dbReference type="ARBA" id="ARBA00023136"/>
    </source>
</evidence>
<organism evidence="10 11">
    <name type="scientific">Butyricimonas hominis</name>
    <dbReference type="NCBI Taxonomy" id="2763032"/>
    <lineage>
        <taxon>Bacteria</taxon>
        <taxon>Pseudomonadati</taxon>
        <taxon>Bacteroidota</taxon>
        <taxon>Bacteroidia</taxon>
        <taxon>Bacteroidales</taxon>
        <taxon>Odoribacteraceae</taxon>
        <taxon>Butyricimonas</taxon>
    </lineage>
</organism>
<dbReference type="NCBIfam" id="TIGR04056">
    <property type="entry name" value="OMP_RagA_SusC"/>
    <property type="match status" value="1"/>
</dbReference>
<dbReference type="Pfam" id="PF13715">
    <property type="entry name" value="CarbopepD_reg_2"/>
    <property type="match status" value="1"/>
</dbReference>
<dbReference type="InterPro" id="IPR023996">
    <property type="entry name" value="TonB-dep_OMP_SusC/RagA"/>
</dbReference>
<dbReference type="NCBIfam" id="TIGR04057">
    <property type="entry name" value="SusC_RagA_signa"/>
    <property type="match status" value="1"/>
</dbReference>
<dbReference type="InterPro" id="IPR008969">
    <property type="entry name" value="CarboxyPept-like_regulatory"/>
</dbReference>
<dbReference type="SUPFAM" id="SSF49464">
    <property type="entry name" value="Carboxypeptidase regulatory domain-like"/>
    <property type="match status" value="1"/>
</dbReference>
<keyword evidence="5 7" id="KW-0472">Membrane</keyword>
<dbReference type="InterPro" id="IPR012910">
    <property type="entry name" value="Plug_dom"/>
</dbReference>
<comment type="similarity">
    <text evidence="7">Belongs to the TonB-dependent receptor family.</text>
</comment>
<comment type="caution">
    <text evidence="10">The sequence shown here is derived from an EMBL/GenBank/DDBJ whole genome shotgun (WGS) entry which is preliminary data.</text>
</comment>
<feature type="domain" description="TonB-dependent receptor plug" evidence="9">
    <location>
        <begin position="226"/>
        <end position="353"/>
    </location>
</feature>
<accession>A0ABR7D062</accession>
<keyword evidence="6 7" id="KW-0998">Cell outer membrane</keyword>
<evidence type="ECO:0000313" key="11">
    <source>
        <dbReference type="Proteomes" id="UP000646484"/>
    </source>
</evidence>